<proteinExistence type="predicted"/>
<feature type="domain" description="NAD(P)-binding" evidence="1">
    <location>
        <begin position="7"/>
        <end position="118"/>
    </location>
</feature>
<dbReference type="PANTHER" id="PTHR48079:SF6">
    <property type="entry name" value="NAD(P)-BINDING DOMAIN-CONTAINING PROTEIN-RELATED"/>
    <property type="match status" value="1"/>
</dbReference>
<evidence type="ECO:0000259" key="1">
    <source>
        <dbReference type="Pfam" id="PF13460"/>
    </source>
</evidence>
<dbReference type="PANTHER" id="PTHR48079">
    <property type="entry name" value="PROTEIN YEEZ"/>
    <property type="match status" value="1"/>
</dbReference>
<dbReference type="STRING" id="1133849.O3I_017225"/>
<reference evidence="2 3" key="1">
    <citation type="journal article" date="2012" name="J. Bacteriol.">
        <title>Complete genome sequence of Nocardia brasiliensis HUJEG-1.</title>
        <authorList>
            <person name="Vera-Cabrera L."/>
            <person name="Ortiz-Lopez R."/>
            <person name="Elizondo-Gonzalez R."/>
            <person name="Perez-Maya A.A."/>
            <person name="Ocampo-Candiani J."/>
        </authorList>
    </citation>
    <scope>NUCLEOTIDE SEQUENCE [LARGE SCALE GENOMIC DNA]</scope>
    <source>
        <strain evidence="3">ATCC 700358</strain>
    </source>
</reference>
<gene>
    <name evidence="2" type="ORF">O3I_017225</name>
</gene>
<dbReference type="eggNOG" id="COG0451">
    <property type="taxonomic scope" value="Bacteria"/>
</dbReference>
<accession>K0F143</accession>
<dbReference type="Gene3D" id="3.40.50.720">
    <property type="entry name" value="NAD(P)-binding Rossmann-like Domain"/>
    <property type="match status" value="1"/>
</dbReference>
<dbReference type="HOGENOM" id="CLU_007383_12_4_11"/>
<dbReference type="InterPro" id="IPR051783">
    <property type="entry name" value="NAD(P)-dependent_oxidoreduct"/>
</dbReference>
<organism evidence="2 3">
    <name type="scientific">Nocardia brasiliensis (strain ATCC 700358 / HUJEG-1)</name>
    <dbReference type="NCBI Taxonomy" id="1133849"/>
    <lineage>
        <taxon>Bacteria</taxon>
        <taxon>Bacillati</taxon>
        <taxon>Actinomycetota</taxon>
        <taxon>Actinomycetes</taxon>
        <taxon>Mycobacteriales</taxon>
        <taxon>Nocardiaceae</taxon>
        <taxon>Nocardia</taxon>
    </lineage>
</organism>
<name>K0F143_NOCB7</name>
<sequence length="194" mass="20128">MRIFLAGATGVIGTRLVPLLIAAGHEVAGMTRSAGKSEQVRAAGAEPVICDVYDADALTAAVRDFGPDLVLHQLTDLPDDAALLPESGAANSRIRTEGTRNLIAAAQAAGAKRFVAQSIAWKPAGGRGEVVRQHEAAVLDIGGVVVRYGQFYGPGTYYETELPAHPRVHVDEAAAQTIPLLEAAGGVVIIAENA</sequence>
<dbReference type="RefSeq" id="WP_014984261.1">
    <property type="nucleotide sequence ID" value="NC_018681.1"/>
</dbReference>
<dbReference type="EMBL" id="CP003876">
    <property type="protein sequence ID" value="AFU01406.1"/>
    <property type="molecule type" value="Genomic_DNA"/>
</dbReference>
<dbReference type="KEGG" id="nbr:O3I_017225"/>
<evidence type="ECO:0000313" key="3">
    <source>
        <dbReference type="Proteomes" id="UP000006304"/>
    </source>
</evidence>
<dbReference type="Proteomes" id="UP000006304">
    <property type="component" value="Chromosome"/>
</dbReference>
<dbReference type="InterPro" id="IPR036291">
    <property type="entry name" value="NAD(P)-bd_dom_sf"/>
</dbReference>
<keyword evidence="3" id="KW-1185">Reference proteome</keyword>
<dbReference type="AlphaFoldDB" id="K0F143"/>
<dbReference type="Pfam" id="PF13460">
    <property type="entry name" value="NAD_binding_10"/>
    <property type="match status" value="1"/>
</dbReference>
<dbReference type="InterPro" id="IPR016040">
    <property type="entry name" value="NAD(P)-bd_dom"/>
</dbReference>
<protein>
    <submittedName>
        <fullName evidence="2">NAD-dependent epimerase/dehydratase</fullName>
    </submittedName>
</protein>
<dbReference type="GO" id="GO:0004029">
    <property type="term" value="F:aldehyde dehydrogenase (NAD+) activity"/>
    <property type="evidence" value="ECO:0007669"/>
    <property type="project" value="TreeGrafter"/>
</dbReference>
<evidence type="ECO:0000313" key="2">
    <source>
        <dbReference type="EMBL" id="AFU01406.1"/>
    </source>
</evidence>
<dbReference type="SUPFAM" id="SSF51735">
    <property type="entry name" value="NAD(P)-binding Rossmann-fold domains"/>
    <property type="match status" value="1"/>
</dbReference>
<dbReference type="GO" id="GO:0005737">
    <property type="term" value="C:cytoplasm"/>
    <property type="evidence" value="ECO:0007669"/>
    <property type="project" value="TreeGrafter"/>
</dbReference>